<keyword evidence="3" id="KW-0238">DNA-binding</keyword>
<dbReference type="Pfam" id="PF00665">
    <property type="entry name" value="rve"/>
    <property type="match status" value="1"/>
</dbReference>
<dbReference type="PANTHER" id="PTHR46889">
    <property type="entry name" value="TRANSPOSASE INSF FOR INSERTION SEQUENCE IS3B-RELATED"/>
    <property type="match status" value="1"/>
</dbReference>
<evidence type="ECO:0000256" key="3">
    <source>
        <dbReference type="ARBA" id="ARBA00023125"/>
    </source>
</evidence>
<dbReference type="GO" id="GO:0015074">
    <property type="term" value="P:DNA integration"/>
    <property type="evidence" value="ECO:0007669"/>
    <property type="project" value="InterPro"/>
</dbReference>
<dbReference type="PANTHER" id="PTHR46889:SF6">
    <property type="entry name" value="TRANSPOSASE INSF FOR INSERTION SEQUENCE IS3B"/>
    <property type="match status" value="1"/>
</dbReference>
<organism evidence="9 10">
    <name type="scientific">Escherichia coli</name>
    <dbReference type="NCBI Taxonomy" id="562"/>
    <lineage>
        <taxon>Bacteria</taxon>
        <taxon>Pseudomonadati</taxon>
        <taxon>Pseudomonadota</taxon>
        <taxon>Gammaproteobacteria</taxon>
        <taxon>Enterobacterales</taxon>
        <taxon>Enterobacteriaceae</taxon>
        <taxon>Escherichia</taxon>
    </lineage>
</organism>
<accession>A0A8T5YCJ0</accession>
<feature type="region of interest" description="Disordered" evidence="7">
    <location>
        <begin position="1"/>
        <end position="20"/>
    </location>
</feature>
<gene>
    <name evidence="9" type="ORF">GQM21_06640</name>
</gene>
<dbReference type="AlphaFoldDB" id="A0A8T5YCJ0"/>
<evidence type="ECO:0000313" key="10">
    <source>
        <dbReference type="Proteomes" id="UP000462271"/>
    </source>
</evidence>
<evidence type="ECO:0000256" key="7">
    <source>
        <dbReference type="SAM" id="MobiDB-lite"/>
    </source>
</evidence>
<comment type="similarity">
    <text evidence="1">Belongs to the transposase 8 family.</text>
</comment>
<comment type="similarity">
    <text evidence="6">Belongs to the transposase IS3/IS150/IS904 family.</text>
</comment>
<evidence type="ECO:0000256" key="1">
    <source>
        <dbReference type="ARBA" id="ARBA00009964"/>
    </source>
</evidence>
<comment type="function">
    <text evidence="5">Involved in the transposition of the insertion sequence IS3.</text>
</comment>
<dbReference type="GO" id="GO:0006313">
    <property type="term" value="P:DNA transposition"/>
    <property type="evidence" value="ECO:0007669"/>
    <property type="project" value="InterPro"/>
</dbReference>
<proteinExistence type="inferred from homology"/>
<dbReference type="Pfam" id="PF01527">
    <property type="entry name" value="HTH_Tnp_1"/>
    <property type="match status" value="1"/>
</dbReference>
<evidence type="ECO:0000259" key="8">
    <source>
        <dbReference type="PROSITE" id="PS50994"/>
    </source>
</evidence>
<protein>
    <submittedName>
        <fullName evidence="9">IS3-like element IS3 family transposase</fullName>
    </submittedName>
</protein>
<dbReference type="PROSITE" id="PS50994">
    <property type="entry name" value="INTEGRASE"/>
    <property type="match status" value="1"/>
</dbReference>
<dbReference type="SUPFAM" id="SSF46689">
    <property type="entry name" value="Homeodomain-like"/>
    <property type="match status" value="1"/>
</dbReference>
<sequence>MTKTVSTSKKPRKQHSPEFRSEALKLAERIGVTAAARELSLYESQLYNWRSKQQNQQTSSERELEMSTEIARLKRQLAERDEELAILPKGRDILREAPEMKYVFIEKHQAEFSIKAMCRVLRVARSGWYTWCQRRTRISTRQQFRQHCDSVVLAAFTRSKQRYGAPRLTDELRAQGYPFNVKTVAASLRRQGLRAKASRKFSPVSYRAHGLPVSENLLEQDFYASGPNQKWAGDITYLRTDEGWLYLAVVIDLWSRAVIGWSMSPRMTAQLACDALQMALWRRKRPRNVIVHTDRGGQYCSADYQAQLKRHNLRGSMSAKGCCYDNACVESFFHSLKVECIHGEHFISREIMRATVFNYIECDYNRWRRHSWCGGLSPEQFENKNLAVMTPTY</sequence>
<dbReference type="InterPro" id="IPR012337">
    <property type="entry name" value="RNaseH-like_sf"/>
</dbReference>
<dbReference type="NCBIfam" id="NF033516">
    <property type="entry name" value="transpos_IS3"/>
    <property type="match status" value="1"/>
</dbReference>
<dbReference type="GO" id="GO:0004803">
    <property type="term" value="F:transposase activity"/>
    <property type="evidence" value="ECO:0007669"/>
    <property type="project" value="InterPro"/>
</dbReference>
<evidence type="ECO:0000256" key="5">
    <source>
        <dbReference type="ARBA" id="ARBA00037276"/>
    </source>
</evidence>
<feature type="domain" description="Integrase catalytic" evidence="8">
    <location>
        <begin position="223"/>
        <end position="386"/>
    </location>
</feature>
<evidence type="ECO:0000313" key="9">
    <source>
        <dbReference type="EMBL" id="MWK96887.1"/>
    </source>
</evidence>
<evidence type="ECO:0000256" key="4">
    <source>
        <dbReference type="ARBA" id="ARBA00023172"/>
    </source>
</evidence>
<dbReference type="Gene3D" id="3.30.420.10">
    <property type="entry name" value="Ribonuclease H-like superfamily/Ribonuclease H"/>
    <property type="match status" value="1"/>
</dbReference>
<dbReference type="InterPro" id="IPR050900">
    <property type="entry name" value="Transposase_IS3/IS150/IS904"/>
</dbReference>
<dbReference type="InterPro" id="IPR025948">
    <property type="entry name" value="HTH-like_dom"/>
</dbReference>
<dbReference type="Pfam" id="PF13276">
    <property type="entry name" value="HTH_21"/>
    <property type="match status" value="1"/>
</dbReference>
<dbReference type="Pfam" id="PF13333">
    <property type="entry name" value="rve_2"/>
    <property type="match status" value="1"/>
</dbReference>
<evidence type="ECO:0000256" key="6">
    <source>
        <dbReference type="ARBA" id="ARBA00043964"/>
    </source>
</evidence>
<evidence type="ECO:0000256" key="2">
    <source>
        <dbReference type="ARBA" id="ARBA00022578"/>
    </source>
</evidence>
<dbReference type="Proteomes" id="UP000462271">
    <property type="component" value="Unassembled WGS sequence"/>
</dbReference>
<keyword evidence="4" id="KW-0233">DNA recombination</keyword>
<dbReference type="GO" id="GO:0003677">
    <property type="term" value="F:DNA binding"/>
    <property type="evidence" value="ECO:0007669"/>
    <property type="project" value="UniProtKB-KW"/>
</dbReference>
<dbReference type="InterPro" id="IPR009057">
    <property type="entry name" value="Homeodomain-like_sf"/>
</dbReference>
<dbReference type="InterPro" id="IPR002514">
    <property type="entry name" value="Transposase_8"/>
</dbReference>
<name>A0A8T5YCJ0_ECOLX</name>
<keyword evidence="2" id="KW-0815">Transposition</keyword>
<dbReference type="SUPFAM" id="SSF53098">
    <property type="entry name" value="Ribonuclease H-like"/>
    <property type="match status" value="1"/>
</dbReference>
<dbReference type="InterPro" id="IPR048020">
    <property type="entry name" value="Transpos_IS3"/>
</dbReference>
<comment type="caution">
    <text evidence="9">The sequence shown here is derived from an EMBL/GenBank/DDBJ whole genome shotgun (WGS) entry which is preliminary data.</text>
</comment>
<dbReference type="EMBL" id="WTML01000012">
    <property type="protein sequence ID" value="MWK96887.1"/>
    <property type="molecule type" value="Genomic_DNA"/>
</dbReference>
<reference evidence="9 10" key="1">
    <citation type="submission" date="2019-12" db="EMBL/GenBank/DDBJ databases">
        <title>Enteriobacteria Tanzani isolates_10432.</title>
        <authorList>
            <person name="Subbiah M."/>
            <person name="Call D."/>
        </authorList>
    </citation>
    <scope>NUCLEOTIDE SEQUENCE [LARGE SCALE GENOMIC DNA]</scope>
    <source>
        <strain evidence="9 10">10432wG8</strain>
    </source>
</reference>
<dbReference type="InterPro" id="IPR036397">
    <property type="entry name" value="RNaseH_sf"/>
</dbReference>
<dbReference type="InterPro" id="IPR001584">
    <property type="entry name" value="Integrase_cat-core"/>
</dbReference>
<dbReference type="FunFam" id="3.30.420.10:FF:000030">
    <property type="entry name" value="IS3, transposase orfB"/>
    <property type="match status" value="1"/>
</dbReference>